<dbReference type="GO" id="GO:0046872">
    <property type="term" value="F:metal ion binding"/>
    <property type="evidence" value="ECO:0007669"/>
    <property type="project" value="UniProtKB-ARBA"/>
</dbReference>
<dbReference type="PANTHER" id="PTHR20883">
    <property type="entry name" value="PHYTANOYL-COA DIOXYGENASE DOMAIN CONTAINING 1"/>
    <property type="match status" value="1"/>
</dbReference>
<feature type="region of interest" description="Disordered" evidence="2">
    <location>
        <begin position="350"/>
        <end position="372"/>
    </location>
</feature>
<proteinExistence type="predicted"/>
<dbReference type="Proteomes" id="UP000085678">
    <property type="component" value="Unplaced"/>
</dbReference>
<dbReference type="Gene3D" id="2.60.120.620">
    <property type="entry name" value="q2cbj1_9rhob like domain"/>
    <property type="match status" value="1"/>
</dbReference>
<dbReference type="InParanoid" id="A0A1S3IKQ6"/>
<feature type="region of interest" description="Disordered" evidence="2">
    <location>
        <begin position="24"/>
        <end position="43"/>
    </location>
</feature>
<evidence type="ECO:0000313" key="4">
    <source>
        <dbReference type="Proteomes" id="UP000085678"/>
    </source>
</evidence>
<dbReference type="PANTHER" id="PTHR20883:SF48">
    <property type="entry name" value="ECTOINE DIOXYGENASE"/>
    <property type="match status" value="1"/>
</dbReference>
<dbReference type="InterPro" id="IPR008775">
    <property type="entry name" value="Phytyl_CoA_dOase-like"/>
</dbReference>
<protein>
    <submittedName>
        <fullName evidence="5">Uncharacterized protein LOC106164960</fullName>
    </submittedName>
</protein>
<feature type="chain" id="PRO_5010237335" evidence="3">
    <location>
        <begin position="19"/>
        <end position="372"/>
    </location>
</feature>
<evidence type="ECO:0000256" key="1">
    <source>
        <dbReference type="ARBA" id="ARBA00001962"/>
    </source>
</evidence>
<evidence type="ECO:0000256" key="2">
    <source>
        <dbReference type="SAM" id="MobiDB-lite"/>
    </source>
</evidence>
<accession>A0A1S3IKQ6</accession>
<dbReference type="GO" id="GO:0016491">
    <property type="term" value="F:oxidoreductase activity"/>
    <property type="evidence" value="ECO:0007669"/>
    <property type="project" value="UniProtKB-ARBA"/>
</dbReference>
<keyword evidence="3" id="KW-0732">Signal</keyword>
<comment type="cofactor">
    <cofactor evidence="1">
        <name>Fe cation</name>
        <dbReference type="ChEBI" id="CHEBI:24875"/>
    </cofactor>
</comment>
<dbReference type="OrthoDB" id="445007at2759"/>
<feature type="signal peptide" evidence="3">
    <location>
        <begin position="1"/>
        <end position="18"/>
    </location>
</feature>
<dbReference type="OMA" id="AREVIHY"/>
<sequence length="372" mass="41864">MQLYTVFVVACLFFTVTGLEHTETEASCEDDSSAEELPDSTCKGNTVAEKDKIKEATARSGIEKYLVNCSSDPRLTYTVDVGNFQDTDTPDTDEIVKELTEGLGYFVLRQVFSKEDIAHAREVIHYLIKNEGKRATHFHGSEDSTQELQARTWNLLNKGKIFEKMTQHPKVVSILYPILGDDMQLGSIAANTLFPGASGQEPHIDYPYWDYFERKHWPVAPKVPEVPFHMNMQATVLLDDFTAENGATGVVPGSQVRCVYPDSKEFYEKYVQVIGKAGDVVLFPGLIQHAAMPNKSKASRSAILLQYLPKYIRPMEDIKRSVHPDILKRASPCLRRLLTMDYPYPALLDEAEPGNSEGSKSDFSWKTYDTTT</sequence>
<dbReference type="SUPFAM" id="SSF51197">
    <property type="entry name" value="Clavaminate synthase-like"/>
    <property type="match status" value="1"/>
</dbReference>
<feature type="compositionally biased region" description="Polar residues" evidence="2">
    <location>
        <begin position="356"/>
        <end position="372"/>
    </location>
</feature>
<evidence type="ECO:0000313" key="5">
    <source>
        <dbReference type="RefSeq" id="XP_013398471.1"/>
    </source>
</evidence>
<organism evidence="4 5">
    <name type="scientific">Lingula anatina</name>
    <name type="common">Brachiopod</name>
    <name type="synonym">Lingula unguis</name>
    <dbReference type="NCBI Taxonomy" id="7574"/>
    <lineage>
        <taxon>Eukaryota</taxon>
        <taxon>Metazoa</taxon>
        <taxon>Spiralia</taxon>
        <taxon>Lophotrochozoa</taxon>
        <taxon>Brachiopoda</taxon>
        <taxon>Linguliformea</taxon>
        <taxon>Lingulata</taxon>
        <taxon>Lingulida</taxon>
        <taxon>Linguloidea</taxon>
        <taxon>Lingulidae</taxon>
        <taxon>Lingula</taxon>
    </lineage>
</organism>
<feature type="compositionally biased region" description="Acidic residues" evidence="2">
    <location>
        <begin position="26"/>
        <end position="38"/>
    </location>
</feature>
<name>A0A1S3IKQ6_LINAN</name>
<dbReference type="KEGG" id="lak:106164960"/>
<reference evidence="5" key="1">
    <citation type="submission" date="2025-08" db="UniProtKB">
        <authorList>
            <consortium name="RefSeq"/>
        </authorList>
    </citation>
    <scope>IDENTIFICATION</scope>
    <source>
        <tissue evidence="5">Gonads</tissue>
    </source>
</reference>
<dbReference type="Pfam" id="PF05721">
    <property type="entry name" value="PhyH"/>
    <property type="match status" value="1"/>
</dbReference>
<dbReference type="GeneID" id="106164960"/>
<gene>
    <name evidence="5" type="primary">LOC106164960</name>
</gene>
<dbReference type="STRING" id="7574.A0A1S3IKQ6"/>
<dbReference type="RefSeq" id="XP_013398471.1">
    <property type="nucleotide sequence ID" value="XM_013543017.1"/>
</dbReference>
<dbReference type="AlphaFoldDB" id="A0A1S3IKQ6"/>
<evidence type="ECO:0000256" key="3">
    <source>
        <dbReference type="SAM" id="SignalP"/>
    </source>
</evidence>
<keyword evidence="4" id="KW-1185">Reference proteome</keyword>